<comment type="pathway">
    <text evidence="1 5">Carotenoid biosynthesis.</text>
</comment>
<keyword evidence="3 5" id="KW-0125">Carotenoid biosynthesis</keyword>
<dbReference type="InterPro" id="IPR002937">
    <property type="entry name" value="Amino_oxidase"/>
</dbReference>
<dbReference type="OrthoDB" id="9774675at2"/>
<dbReference type="GO" id="GO:0016117">
    <property type="term" value="P:carotenoid biosynthetic process"/>
    <property type="evidence" value="ECO:0007669"/>
    <property type="project" value="UniProtKB-KW"/>
</dbReference>
<name>A0A419W8P6_9BACT</name>
<protein>
    <submittedName>
        <fullName evidence="7">Phytoene desaturase</fullName>
    </submittedName>
</protein>
<dbReference type="AlphaFoldDB" id="A0A419W8P6"/>
<dbReference type="InterPro" id="IPR036188">
    <property type="entry name" value="FAD/NAD-bd_sf"/>
</dbReference>
<dbReference type="PANTHER" id="PTHR43734">
    <property type="entry name" value="PHYTOENE DESATURASE"/>
    <property type="match status" value="1"/>
</dbReference>
<evidence type="ECO:0000256" key="3">
    <source>
        <dbReference type="ARBA" id="ARBA00022746"/>
    </source>
</evidence>
<comment type="similarity">
    <text evidence="2 5">Belongs to the carotenoid/retinoid oxidoreductase family.</text>
</comment>
<dbReference type="SUPFAM" id="SSF51905">
    <property type="entry name" value="FAD/NAD(P)-binding domain"/>
    <property type="match status" value="1"/>
</dbReference>
<keyword evidence="8" id="KW-1185">Reference proteome</keyword>
<evidence type="ECO:0000313" key="7">
    <source>
        <dbReference type="EMBL" id="RKD91809.1"/>
    </source>
</evidence>
<feature type="domain" description="Amine oxidase" evidence="6">
    <location>
        <begin position="11"/>
        <end position="480"/>
    </location>
</feature>
<evidence type="ECO:0000256" key="5">
    <source>
        <dbReference type="RuleBase" id="RU362075"/>
    </source>
</evidence>
<dbReference type="InterPro" id="IPR014105">
    <property type="entry name" value="Carotenoid/retinoid_OxRdtase"/>
</dbReference>
<evidence type="ECO:0000313" key="8">
    <source>
        <dbReference type="Proteomes" id="UP000283387"/>
    </source>
</evidence>
<dbReference type="NCBIfam" id="NF042421">
    <property type="entry name" value="hydcarot_desat_CrtD"/>
    <property type="match status" value="1"/>
</dbReference>
<gene>
    <name evidence="7" type="ORF">BC643_2175</name>
</gene>
<reference evidence="7 8" key="1">
    <citation type="submission" date="2018-09" db="EMBL/GenBank/DDBJ databases">
        <title>Genomic Encyclopedia of Archaeal and Bacterial Type Strains, Phase II (KMG-II): from individual species to whole genera.</title>
        <authorList>
            <person name="Goeker M."/>
        </authorList>
    </citation>
    <scope>NUCLEOTIDE SEQUENCE [LARGE SCALE GENOMIC DNA]</scope>
    <source>
        <strain evidence="7 8">DSM 27148</strain>
    </source>
</reference>
<dbReference type="Pfam" id="PF01593">
    <property type="entry name" value="Amino_oxidase"/>
    <property type="match status" value="1"/>
</dbReference>
<dbReference type="NCBIfam" id="TIGR02734">
    <property type="entry name" value="crtI_fam"/>
    <property type="match status" value="1"/>
</dbReference>
<proteinExistence type="inferred from homology"/>
<organism evidence="7 8">
    <name type="scientific">Mangrovibacterium diazotrophicum</name>
    <dbReference type="NCBI Taxonomy" id="1261403"/>
    <lineage>
        <taxon>Bacteria</taxon>
        <taxon>Pseudomonadati</taxon>
        <taxon>Bacteroidota</taxon>
        <taxon>Bacteroidia</taxon>
        <taxon>Marinilabiliales</taxon>
        <taxon>Prolixibacteraceae</taxon>
        <taxon>Mangrovibacterium</taxon>
    </lineage>
</organism>
<dbReference type="RefSeq" id="WP_120273078.1">
    <property type="nucleotide sequence ID" value="NZ_RAPN01000001.1"/>
</dbReference>
<dbReference type="Proteomes" id="UP000283387">
    <property type="component" value="Unassembled WGS sequence"/>
</dbReference>
<dbReference type="EMBL" id="RAPN01000001">
    <property type="protein sequence ID" value="RKD91809.1"/>
    <property type="molecule type" value="Genomic_DNA"/>
</dbReference>
<evidence type="ECO:0000256" key="1">
    <source>
        <dbReference type="ARBA" id="ARBA00004829"/>
    </source>
</evidence>
<comment type="caution">
    <text evidence="7">The sequence shown here is derived from an EMBL/GenBank/DDBJ whole genome shotgun (WGS) entry which is preliminary data.</text>
</comment>
<evidence type="ECO:0000256" key="4">
    <source>
        <dbReference type="ARBA" id="ARBA00023002"/>
    </source>
</evidence>
<dbReference type="PANTHER" id="PTHR43734:SF7">
    <property type="entry name" value="4,4'-DIAPONEUROSPORENE OXYGENASE"/>
    <property type="match status" value="1"/>
</dbReference>
<accession>A0A419W8P6</accession>
<evidence type="ECO:0000256" key="2">
    <source>
        <dbReference type="ARBA" id="ARBA00006046"/>
    </source>
</evidence>
<sequence>MKNAGVIGAGIGGLAVAIRLARMGWKVVVYEKAEKAGGKLNELQAGGFRFDKGPSLFTLPHLLDELLDDDLRIPYRKLDVVTRYFYEDGSVINAYADPHRFAKEVSEKTSDSSESVLKYLKKASFIYRVTATIFIFSSFHRLSKLITLPNLWRALQLPRIQALAKLHRKNKASFSDPRLVQLFDRFATYNGSNPYEAPATLQVIAHLEHNLGAYFPDRGMYAIATALQKQAERSGVEFHFTTPVQKVLAGGEGPKALLIGGQQHDFDLVVSDVDVRYFYDKLLMDVGRFRELKKQEPSSSAMIFYWGMKRQYQELDLHNIFFSENYANEFECLFRRKTICDDPTVYVYVSSKQNPDDAPPEMENWFVMVNAPVNSGQNWQNLISKTRKQIVLKLERMLKASVNEQIVAEHVLDPLQIESLTSSVGGAIYGASSNSLFAAFRRHPNVRKDLPGVYFVGGSVHPGGGIPLCLASAKIAADLIKEKEGSYA</sequence>
<dbReference type="InterPro" id="IPR054840">
    <property type="entry name" value="hydcarot_desat_CrtD"/>
</dbReference>
<dbReference type="GO" id="GO:0016491">
    <property type="term" value="F:oxidoreductase activity"/>
    <property type="evidence" value="ECO:0007669"/>
    <property type="project" value="UniProtKB-KW"/>
</dbReference>
<keyword evidence="4 5" id="KW-0560">Oxidoreductase</keyword>
<dbReference type="Gene3D" id="3.50.50.60">
    <property type="entry name" value="FAD/NAD(P)-binding domain"/>
    <property type="match status" value="2"/>
</dbReference>
<evidence type="ECO:0000259" key="6">
    <source>
        <dbReference type="Pfam" id="PF01593"/>
    </source>
</evidence>